<evidence type="ECO:0000313" key="1">
    <source>
        <dbReference type="EMBL" id="CFR73639.1"/>
    </source>
</evidence>
<organism evidence="1 2">
    <name type="scientific">Mycobacterium tuberculosis</name>
    <dbReference type="NCBI Taxonomy" id="1773"/>
    <lineage>
        <taxon>Bacteria</taxon>
        <taxon>Bacillati</taxon>
        <taxon>Actinomycetota</taxon>
        <taxon>Actinomycetes</taxon>
        <taxon>Mycobacteriales</taxon>
        <taxon>Mycobacteriaceae</taxon>
        <taxon>Mycobacterium</taxon>
        <taxon>Mycobacterium tuberculosis complex</taxon>
    </lineage>
</organism>
<protein>
    <submittedName>
        <fullName evidence="1">Uncharacterized protein</fullName>
    </submittedName>
</protein>
<evidence type="ECO:0000313" key="2">
    <source>
        <dbReference type="Proteomes" id="UP000046680"/>
    </source>
</evidence>
<dbReference type="Proteomes" id="UP000046680">
    <property type="component" value="Unassembled WGS sequence"/>
</dbReference>
<proteinExistence type="predicted"/>
<dbReference type="EMBL" id="CGCX01000346">
    <property type="protein sequence ID" value="CFR73639.1"/>
    <property type="molecule type" value="Genomic_DNA"/>
</dbReference>
<accession>A0A654TYK4</accession>
<reference evidence="1 2" key="1">
    <citation type="submission" date="2015-03" db="EMBL/GenBank/DDBJ databases">
        <authorList>
            <consortium name="Pathogen Informatics"/>
        </authorList>
    </citation>
    <scope>NUCLEOTIDE SEQUENCE [LARGE SCALE GENOMIC DNA]</scope>
    <source>
        <strain evidence="1 2">C09601061</strain>
    </source>
</reference>
<sequence>MLDSWAAVRAFVSYPGGCGISSNACSIALARRAGSPS</sequence>
<dbReference type="AlphaFoldDB" id="A0A654TYK4"/>
<gene>
    <name evidence="1" type="ORF">ERS007657_01210</name>
</gene>
<name>A0A654TYK4_MYCTX</name>